<dbReference type="EMBL" id="QUAH01000009">
    <property type="protein sequence ID" value="RFT15469.1"/>
    <property type="molecule type" value="Genomic_DNA"/>
</dbReference>
<gene>
    <name evidence="2" type="ORF">OP8BY_0359</name>
</gene>
<feature type="region of interest" description="Disordered" evidence="1">
    <location>
        <begin position="37"/>
        <end position="60"/>
    </location>
</feature>
<feature type="compositionally biased region" description="Basic and acidic residues" evidence="1">
    <location>
        <begin position="46"/>
        <end position="60"/>
    </location>
</feature>
<comment type="caution">
    <text evidence="2">The sequence shown here is derived from an EMBL/GenBank/DDBJ whole genome shotgun (WGS) entry which is preliminary data.</text>
</comment>
<evidence type="ECO:0000313" key="3">
    <source>
        <dbReference type="Proteomes" id="UP000257323"/>
    </source>
</evidence>
<dbReference type="Proteomes" id="UP000257323">
    <property type="component" value="Unassembled WGS sequence"/>
</dbReference>
<protein>
    <submittedName>
        <fullName evidence="2">Uncharacterized protein</fullName>
    </submittedName>
</protein>
<dbReference type="AlphaFoldDB" id="A0A3E2BL32"/>
<name>A0A3E2BL32_9BACT</name>
<sequence>MDEKDLSRMSDEELKEFIKKFYAELDKKSDCAVCPVTSCPRRRPPRDREPEESAEKEKTE</sequence>
<organism evidence="2 3">
    <name type="scientific">Candidatus Saccharicenans subterraneus</name>
    <dbReference type="NCBI Taxonomy" id="2508984"/>
    <lineage>
        <taxon>Bacteria</taxon>
        <taxon>Candidatus Aminicenantota</taxon>
        <taxon>Candidatus Aminicenantia</taxon>
        <taxon>Candidatus Aminicenantales</taxon>
        <taxon>Candidatus Saccharicenantaceae</taxon>
        <taxon>Candidatus Saccharicenans</taxon>
    </lineage>
</organism>
<accession>A0A3E2BL32</accession>
<reference evidence="2 3" key="1">
    <citation type="submission" date="2018-08" db="EMBL/GenBank/DDBJ databases">
        <title>Genome analysis of the thermophilic bacterium of the candidate phylum Aminicenantes from deep subsurface aquifer revealed its physiology and ecological role.</title>
        <authorList>
            <person name="Kadnikov V.V."/>
            <person name="Mardanov A.V."/>
            <person name="Beletsky A.V."/>
            <person name="Karnachuk O.V."/>
            <person name="Ravin N.V."/>
        </authorList>
    </citation>
    <scope>NUCLEOTIDE SEQUENCE [LARGE SCALE GENOMIC DNA]</scope>
    <source>
        <strain evidence="2">BY38</strain>
    </source>
</reference>
<proteinExistence type="predicted"/>
<evidence type="ECO:0000313" key="2">
    <source>
        <dbReference type="EMBL" id="RFT15469.1"/>
    </source>
</evidence>
<evidence type="ECO:0000256" key="1">
    <source>
        <dbReference type="SAM" id="MobiDB-lite"/>
    </source>
</evidence>